<organism evidence="12 13">
    <name type="scientific">Halobacillus mangrovi</name>
    <dbReference type="NCBI Taxonomy" id="402384"/>
    <lineage>
        <taxon>Bacteria</taxon>
        <taxon>Bacillati</taxon>
        <taxon>Bacillota</taxon>
        <taxon>Bacilli</taxon>
        <taxon>Bacillales</taxon>
        <taxon>Bacillaceae</taxon>
        <taxon>Halobacillus</taxon>
    </lineage>
</organism>
<feature type="binding site" evidence="10">
    <location>
        <position position="71"/>
    </location>
    <ligand>
        <name>Mg(2+)</name>
        <dbReference type="ChEBI" id="CHEBI:18420"/>
    </ligand>
</feature>
<dbReference type="HAMAP" id="MF_01405">
    <property type="entry name" value="Non_canon_purine_NTPase"/>
    <property type="match status" value="1"/>
</dbReference>
<feature type="binding site" evidence="10">
    <location>
        <position position="72"/>
    </location>
    <ligand>
        <name>substrate</name>
    </ligand>
</feature>
<comment type="cofactor">
    <cofactor evidence="10">
        <name>Mg(2+)</name>
        <dbReference type="ChEBI" id="CHEBI:18420"/>
    </cofactor>
    <text evidence="10">Binds 1 Mg(2+) ion per subunit.</text>
</comment>
<dbReference type="CDD" id="cd00515">
    <property type="entry name" value="HAM1"/>
    <property type="match status" value="1"/>
</dbReference>
<dbReference type="RefSeq" id="WP_085029350.1">
    <property type="nucleotide sequence ID" value="NZ_CP020772.1"/>
</dbReference>
<comment type="similarity">
    <text evidence="1 10 11">Belongs to the HAM1 NTPase family.</text>
</comment>
<reference evidence="12 13" key="1">
    <citation type="submission" date="2017-04" db="EMBL/GenBank/DDBJ databases">
        <title>The whole genome sequencing and assembly of Halobacillus mangrovi strain.</title>
        <authorList>
            <person name="Lee S.-J."/>
            <person name="Park M.-K."/>
            <person name="Kim J.-Y."/>
            <person name="Lee Y.-J."/>
            <person name="Yi H."/>
            <person name="Bahn Y.-S."/>
            <person name="Kim J.F."/>
            <person name="Lee D.-W."/>
        </authorList>
    </citation>
    <scope>NUCLEOTIDE SEQUENCE [LARGE SCALE GENOMIC DNA]</scope>
    <source>
        <strain evidence="12 13">KTB 131</strain>
    </source>
</reference>
<evidence type="ECO:0000256" key="11">
    <source>
        <dbReference type="RuleBase" id="RU003781"/>
    </source>
</evidence>
<feature type="binding site" evidence="10">
    <location>
        <begin position="8"/>
        <end position="13"/>
    </location>
    <ligand>
        <name>substrate</name>
    </ligand>
</feature>
<evidence type="ECO:0000256" key="4">
    <source>
        <dbReference type="ARBA" id="ARBA00022741"/>
    </source>
</evidence>
<keyword evidence="7 10" id="KW-0546">Nucleotide metabolism</keyword>
<dbReference type="OrthoDB" id="9807456at2"/>
<name>A0A1W5ZUC4_9BACI</name>
<keyword evidence="13" id="KW-1185">Reference proteome</keyword>
<dbReference type="GO" id="GO:0009146">
    <property type="term" value="P:purine nucleoside triphosphate catabolic process"/>
    <property type="evidence" value="ECO:0007669"/>
    <property type="project" value="UniProtKB-UniRule"/>
</dbReference>
<evidence type="ECO:0000256" key="5">
    <source>
        <dbReference type="ARBA" id="ARBA00022801"/>
    </source>
</evidence>
<dbReference type="NCBIfam" id="NF011397">
    <property type="entry name" value="PRK14822.1"/>
    <property type="match status" value="1"/>
</dbReference>
<evidence type="ECO:0000256" key="10">
    <source>
        <dbReference type="HAMAP-Rule" id="MF_01405"/>
    </source>
</evidence>
<feature type="binding site" evidence="10">
    <location>
        <position position="177"/>
    </location>
    <ligand>
        <name>substrate</name>
    </ligand>
</feature>
<dbReference type="KEGG" id="hmn:HM131_08475"/>
<comment type="catalytic activity">
    <reaction evidence="9 10">
        <text>XTP + H2O = XMP + diphosphate + H(+)</text>
        <dbReference type="Rhea" id="RHEA:28610"/>
        <dbReference type="ChEBI" id="CHEBI:15377"/>
        <dbReference type="ChEBI" id="CHEBI:15378"/>
        <dbReference type="ChEBI" id="CHEBI:33019"/>
        <dbReference type="ChEBI" id="CHEBI:57464"/>
        <dbReference type="ChEBI" id="CHEBI:61314"/>
        <dbReference type="EC" id="3.6.1.66"/>
    </reaction>
</comment>
<evidence type="ECO:0000313" key="12">
    <source>
        <dbReference type="EMBL" id="ARI76875.1"/>
    </source>
</evidence>
<dbReference type="GO" id="GO:0009117">
    <property type="term" value="P:nucleotide metabolic process"/>
    <property type="evidence" value="ECO:0007669"/>
    <property type="project" value="UniProtKB-KW"/>
</dbReference>
<dbReference type="FunFam" id="3.90.950.10:FF:000001">
    <property type="entry name" value="dITP/XTP pyrophosphatase"/>
    <property type="match status" value="1"/>
</dbReference>
<comment type="catalytic activity">
    <reaction evidence="10">
        <text>ITP + H2O = IMP + diphosphate + H(+)</text>
        <dbReference type="Rhea" id="RHEA:29399"/>
        <dbReference type="ChEBI" id="CHEBI:15377"/>
        <dbReference type="ChEBI" id="CHEBI:15378"/>
        <dbReference type="ChEBI" id="CHEBI:33019"/>
        <dbReference type="ChEBI" id="CHEBI:58053"/>
        <dbReference type="ChEBI" id="CHEBI:61402"/>
        <dbReference type="EC" id="3.6.1.66"/>
    </reaction>
</comment>
<evidence type="ECO:0000313" key="13">
    <source>
        <dbReference type="Proteomes" id="UP000192527"/>
    </source>
</evidence>
<dbReference type="Gene3D" id="3.90.950.10">
    <property type="match status" value="1"/>
</dbReference>
<keyword evidence="6 10" id="KW-0460">Magnesium</keyword>
<proteinExistence type="inferred from homology"/>
<dbReference type="EMBL" id="CP020772">
    <property type="protein sequence ID" value="ARI76875.1"/>
    <property type="molecule type" value="Genomic_DNA"/>
</dbReference>
<keyword evidence="3 10" id="KW-0479">Metal-binding</keyword>
<evidence type="ECO:0000256" key="1">
    <source>
        <dbReference type="ARBA" id="ARBA00008023"/>
    </source>
</evidence>
<evidence type="ECO:0000256" key="7">
    <source>
        <dbReference type="ARBA" id="ARBA00023080"/>
    </source>
</evidence>
<dbReference type="Proteomes" id="UP000192527">
    <property type="component" value="Chromosome"/>
</dbReference>
<protein>
    <recommendedName>
        <fullName evidence="10">dITP/XTP pyrophosphatase</fullName>
        <ecNumber evidence="10">3.6.1.66</ecNumber>
    </recommendedName>
    <alternativeName>
        <fullName evidence="10">Non-canonical purine NTP pyrophosphatase</fullName>
    </alternativeName>
    <alternativeName>
        <fullName evidence="10">Non-standard purine NTP pyrophosphatase</fullName>
    </alternativeName>
    <alternativeName>
        <fullName evidence="10">Nucleoside-triphosphate diphosphatase</fullName>
    </alternativeName>
    <alternativeName>
        <fullName evidence="10">Nucleoside-triphosphate pyrophosphatase</fullName>
        <shortName evidence="10">NTPase</shortName>
    </alternativeName>
</protein>
<dbReference type="PANTHER" id="PTHR11067">
    <property type="entry name" value="INOSINE TRIPHOSPHATE PYROPHOSPHATASE/HAM1 PROTEIN"/>
    <property type="match status" value="1"/>
</dbReference>
<comment type="catalytic activity">
    <reaction evidence="8 10">
        <text>dITP + H2O = dIMP + diphosphate + H(+)</text>
        <dbReference type="Rhea" id="RHEA:28342"/>
        <dbReference type="ChEBI" id="CHEBI:15377"/>
        <dbReference type="ChEBI" id="CHEBI:15378"/>
        <dbReference type="ChEBI" id="CHEBI:33019"/>
        <dbReference type="ChEBI" id="CHEBI:61194"/>
        <dbReference type="ChEBI" id="CHEBI:61382"/>
        <dbReference type="EC" id="3.6.1.66"/>
    </reaction>
</comment>
<feature type="binding site" evidence="10">
    <location>
        <position position="42"/>
    </location>
    <ligand>
        <name>Mg(2+)</name>
        <dbReference type="ChEBI" id="CHEBI:18420"/>
    </ligand>
</feature>
<keyword evidence="5 10" id="KW-0378">Hydrolase</keyword>
<dbReference type="EC" id="3.6.1.66" evidence="10"/>
<keyword evidence="4 10" id="KW-0547">Nucleotide-binding</keyword>
<dbReference type="InterPro" id="IPR020922">
    <property type="entry name" value="dITP/XTP_pyrophosphatase"/>
</dbReference>
<evidence type="ECO:0000256" key="8">
    <source>
        <dbReference type="ARBA" id="ARBA00051875"/>
    </source>
</evidence>
<feature type="active site" description="Proton acceptor" evidence="10">
    <location>
        <position position="71"/>
    </location>
</feature>
<evidence type="ECO:0000256" key="6">
    <source>
        <dbReference type="ARBA" id="ARBA00022842"/>
    </source>
</evidence>
<dbReference type="InterPro" id="IPR029001">
    <property type="entry name" value="ITPase-like_fam"/>
</dbReference>
<dbReference type="GO" id="GO:0005829">
    <property type="term" value="C:cytosol"/>
    <property type="evidence" value="ECO:0007669"/>
    <property type="project" value="TreeGrafter"/>
</dbReference>
<dbReference type="AlphaFoldDB" id="A0A1W5ZUC4"/>
<dbReference type="STRING" id="402384.HM131_08475"/>
<dbReference type="GO" id="GO:0036220">
    <property type="term" value="F:ITP diphosphatase activity"/>
    <property type="evidence" value="ECO:0007669"/>
    <property type="project" value="UniProtKB-UniRule"/>
</dbReference>
<dbReference type="GO" id="GO:0017111">
    <property type="term" value="F:ribonucleoside triphosphate phosphatase activity"/>
    <property type="evidence" value="ECO:0007669"/>
    <property type="project" value="InterPro"/>
</dbReference>
<comment type="subunit">
    <text evidence="2 10">Homodimer.</text>
</comment>
<accession>A0A1W5ZUC4</accession>
<sequence>MKELIVATKNKGKVLEFRQMFSKYNISVKSLLDFEEEMEDIEETGTTFSENATIKAEAVSKQFQLPVVADDSGLVIDALDGAPGVYSARYAGEEKDDEKNLQKVMHELEGVPMEKRTARFVCAVAVARPGEGTFVKKGYCEGFIAGEPSGTNGFGYDPIFIPKGSQRTMAEHSSEEKNAISHRHHAIQQIEDWLKHQS</sequence>
<dbReference type="GO" id="GO:0046872">
    <property type="term" value="F:metal ion binding"/>
    <property type="evidence" value="ECO:0007669"/>
    <property type="project" value="UniProtKB-KW"/>
</dbReference>
<dbReference type="Pfam" id="PF01725">
    <property type="entry name" value="Ham1p_like"/>
    <property type="match status" value="1"/>
</dbReference>
<dbReference type="GO" id="GO:0036222">
    <property type="term" value="F:XTP diphosphatase activity"/>
    <property type="evidence" value="ECO:0007669"/>
    <property type="project" value="UniProtKB-UniRule"/>
</dbReference>
<dbReference type="InterPro" id="IPR002637">
    <property type="entry name" value="RdgB/HAM1"/>
</dbReference>
<feature type="binding site" evidence="10">
    <location>
        <begin position="182"/>
        <end position="183"/>
    </location>
    <ligand>
        <name>substrate</name>
    </ligand>
</feature>
<evidence type="ECO:0000256" key="2">
    <source>
        <dbReference type="ARBA" id="ARBA00011738"/>
    </source>
</evidence>
<gene>
    <name evidence="12" type="ORF">HM131_08475</name>
</gene>
<comment type="function">
    <text evidence="10">Pyrophosphatase that catalyzes the hydrolysis of nucleoside triphosphates to their monophosphate derivatives, with a high preference for the non-canonical purine nucleotides XTP (xanthosine triphosphate), dITP (deoxyinosine triphosphate) and ITP. Seems to function as a house-cleaning enzyme that removes non-canonical purine nucleotides from the nucleotide pool, thus preventing their incorporation into DNA/RNA and avoiding chromosomal lesions.</text>
</comment>
<feature type="binding site" evidence="10">
    <location>
        <begin position="154"/>
        <end position="157"/>
    </location>
    <ligand>
        <name>substrate</name>
    </ligand>
</feature>
<evidence type="ECO:0000256" key="3">
    <source>
        <dbReference type="ARBA" id="ARBA00022723"/>
    </source>
</evidence>
<dbReference type="NCBIfam" id="TIGR00042">
    <property type="entry name" value="RdgB/HAM1 family non-canonical purine NTP pyrophosphatase"/>
    <property type="match status" value="1"/>
</dbReference>
<dbReference type="PANTHER" id="PTHR11067:SF9">
    <property type="entry name" value="INOSINE TRIPHOSPHATE PYROPHOSPHATASE"/>
    <property type="match status" value="1"/>
</dbReference>
<dbReference type="GO" id="GO:0035870">
    <property type="term" value="F:dITP diphosphatase activity"/>
    <property type="evidence" value="ECO:0007669"/>
    <property type="project" value="UniProtKB-UniRule"/>
</dbReference>
<dbReference type="GO" id="GO:0000166">
    <property type="term" value="F:nucleotide binding"/>
    <property type="evidence" value="ECO:0007669"/>
    <property type="project" value="UniProtKB-KW"/>
</dbReference>
<evidence type="ECO:0000256" key="9">
    <source>
        <dbReference type="ARBA" id="ARBA00052017"/>
    </source>
</evidence>
<dbReference type="SUPFAM" id="SSF52972">
    <property type="entry name" value="ITPase-like"/>
    <property type="match status" value="1"/>
</dbReference>